<reference evidence="1 2" key="1">
    <citation type="submission" date="2016-10" db="EMBL/GenBank/DDBJ databases">
        <authorList>
            <person name="de Groot N.N."/>
        </authorList>
    </citation>
    <scope>NUCLEOTIDE SEQUENCE [LARGE SCALE GENOMIC DNA]</scope>
    <source>
        <strain evidence="1 2">ATCC 35958</strain>
    </source>
</reference>
<protein>
    <submittedName>
        <fullName evidence="1">Concanavalin A-like lectin/glucanases superfamily protein</fullName>
    </submittedName>
</protein>
<name>A0A1H9JBG3_9BURK</name>
<dbReference type="EMBL" id="FOGD01000002">
    <property type="protein sequence ID" value="SEQ84351.1"/>
    <property type="molecule type" value="Genomic_DNA"/>
</dbReference>
<dbReference type="InterPro" id="IPR013320">
    <property type="entry name" value="ConA-like_dom_sf"/>
</dbReference>
<dbReference type="GO" id="GO:0030246">
    <property type="term" value="F:carbohydrate binding"/>
    <property type="evidence" value="ECO:0007669"/>
    <property type="project" value="UniProtKB-KW"/>
</dbReference>
<dbReference type="RefSeq" id="WP_091454680.1">
    <property type="nucleotide sequence ID" value="NZ_FOGD01000002.1"/>
</dbReference>
<organism evidence="1 2">
    <name type="scientific">Giesbergeria anulus</name>
    <dbReference type="NCBI Taxonomy" id="180197"/>
    <lineage>
        <taxon>Bacteria</taxon>
        <taxon>Pseudomonadati</taxon>
        <taxon>Pseudomonadota</taxon>
        <taxon>Betaproteobacteria</taxon>
        <taxon>Burkholderiales</taxon>
        <taxon>Comamonadaceae</taxon>
        <taxon>Giesbergeria</taxon>
    </lineage>
</organism>
<dbReference type="Gene3D" id="2.60.120.200">
    <property type="match status" value="1"/>
</dbReference>
<evidence type="ECO:0000313" key="1">
    <source>
        <dbReference type="EMBL" id="SEQ84351.1"/>
    </source>
</evidence>
<keyword evidence="1" id="KW-0430">Lectin</keyword>
<dbReference type="Pfam" id="PF13385">
    <property type="entry name" value="Laminin_G_3"/>
    <property type="match status" value="1"/>
</dbReference>
<accession>A0A1H9JBG3</accession>
<gene>
    <name evidence="1" type="ORF">SAMN02982919_01355</name>
</gene>
<dbReference type="AlphaFoldDB" id="A0A1H9JBG3"/>
<dbReference type="STRING" id="180197.SAMN02982919_01355"/>
<sequence length="485" mass="51378">MPAARYWRAIGLQTHEADEALELSAFHLYLGGTRVDATATLASTIEPSSGTLGSLQDDNTATVCRWLDVSAPGFALVWDFGAGKTADVSSIRLGSGAINSEFLERAVIQYYSDAANWTTLESPVGLVWPGPNALQDLPEGGDPNFGKTILLMPFEGANNSTTFTDKSLSAKAVTVHGGAKISTAEKPYGTSSGYFPGTGADYAKVGTSVDFAFGTGDFTIEARIFIPTGISGGYAAICDIRSQASGAGGVLFKLNSARNLGYYYAGEISTSSAVPLGAWTHVAICRASGVTRLFIAGTKGAEVADTDVKVTNHCYIGRVYDNANPAFSGYIKDLRIKNEALYTADFTPPSAPLPQTGAGSLIGPSPLRTSVSSSPIQLSGGISGPAAPVIYGSAIAHDVQDFGPYRIYGTVELKGTPNLLLRRRVQLYNQRDNRLIRETWSDATTGVYTFNNIKGGPGVLYFVCTFDHTSQHRAVIADQIVPEDM</sequence>
<dbReference type="SUPFAM" id="SSF49899">
    <property type="entry name" value="Concanavalin A-like lectins/glucanases"/>
    <property type="match status" value="1"/>
</dbReference>
<dbReference type="Proteomes" id="UP000199766">
    <property type="component" value="Unassembled WGS sequence"/>
</dbReference>
<evidence type="ECO:0000313" key="2">
    <source>
        <dbReference type="Proteomes" id="UP000199766"/>
    </source>
</evidence>
<proteinExistence type="predicted"/>
<dbReference type="OrthoDB" id="7058206at2"/>
<keyword evidence="2" id="KW-1185">Reference proteome</keyword>